<dbReference type="EMBL" id="JAIWYP010000014">
    <property type="protein sequence ID" value="KAH3711988.1"/>
    <property type="molecule type" value="Genomic_DNA"/>
</dbReference>
<sequence>MEISFLDSSILDESIEVVIDFNSNEVLTSTINATFRVGCSDKQWCIAWLCVSAIFLQYAQQRSFKAMLIISHINALGPSTAMRHMFDDDE</sequence>
<dbReference type="EMBL" id="JAIWYP010000007">
    <property type="protein sequence ID" value="KAH3798937.1"/>
    <property type="molecule type" value="Genomic_DNA"/>
</dbReference>
<dbReference type="AlphaFoldDB" id="A0A9D3Z3D2"/>
<reference evidence="1" key="2">
    <citation type="submission" date="2020-11" db="EMBL/GenBank/DDBJ databases">
        <authorList>
            <person name="McCartney M.A."/>
            <person name="Auch B."/>
            <person name="Kono T."/>
            <person name="Mallez S."/>
            <person name="Becker A."/>
            <person name="Gohl D.M."/>
            <person name="Silverstein K.A.T."/>
            <person name="Koren S."/>
            <person name="Bechman K.B."/>
            <person name="Herman A."/>
            <person name="Abrahante J.E."/>
            <person name="Garbe J."/>
        </authorList>
    </citation>
    <scope>NUCLEOTIDE SEQUENCE</scope>
    <source>
        <strain evidence="1">Duluth1</strain>
        <tissue evidence="1">Whole animal</tissue>
    </source>
</reference>
<proteinExistence type="predicted"/>
<organism evidence="1 3">
    <name type="scientific">Dreissena polymorpha</name>
    <name type="common">Zebra mussel</name>
    <name type="synonym">Mytilus polymorpha</name>
    <dbReference type="NCBI Taxonomy" id="45954"/>
    <lineage>
        <taxon>Eukaryota</taxon>
        <taxon>Metazoa</taxon>
        <taxon>Spiralia</taxon>
        <taxon>Lophotrochozoa</taxon>
        <taxon>Mollusca</taxon>
        <taxon>Bivalvia</taxon>
        <taxon>Autobranchia</taxon>
        <taxon>Heteroconchia</taxon>
        <taxon>Euheterodonta</taxon>
        <taxon>Imparidentia</taxon>
        <taxon>Neoheterodontei</taxon>
        <taxon>Myida</taxon>
        <taxon>Dreissenoidea</taxon>
        <taxon>Dreissenidae</taxon>
        <taxon>Dreissena</taxon>
    </lineage>
</organism>
<gene>
    <name evidence="1" type="ORF">DPMN_071665</name>
    <name evidence="2" type="ORF">DPMN_152541</name>
</gene>
<protein>
    <submittedName>
        <fullName evidence="1">Uncharacterized protein</fullName>
    </submittedName>
</protein>
<evidence type="ECO:0000313" key="1">
    <source>
        <dbReference type="EMBL" id="KAH3711988.1"/>
    </source>
</evidence>
<accession>A0A9D3Z3D2</accession>
<evidence type="ECO:0000313" key="2">
    <source>
        <dbReference type="EMBL" id="KAH3798937.1"/>
    </source>
</evidence>
<keyword evidence="3" id="KW-1185">Reference proteome</keyword>
<reference evidence="1" key="1">
    <citation type="journal article" date="2019" name="bioRxiv">
        <title>The Genome of the Zebra Mussel, Dreissena polymorpha: A Resource for Invasive Species Research.</title>
        <authorList>
            <person name="McCartney M.A."/>
            <person name="Auch B."/>
            <person name="Kono T."/>
            <person name="Mallez S."/>
            <person name="Zhang Y."/>
            <person name="Obille A."/>
            <person name="Becker A."/>
            <person name="Abrahante J.E."/>
            <person name="Garbe J."/>
            <person name="Badalamenti J.P."/>
            <person name="Herman A."/>
            <person name="Mangelson H."/>
            <person name="Liachko I."/>
            <person name="Sullivan S."/>
            <person name="Sone E.D."/>
            <person name="Koren S."/>
            <person name="Silverstein K.A.T."/>
            <person name="Beckman K.B."/>
            <person name="Gohl D.M."/>
        </authorList>
    </citation>
    <scope>NUCLEOTIDE SEQUENCE</scope>
    <source>
        <strain evidence="1">Duluth1</strain>
        <tissue evidence="1">Whole animal</tissue>
    </source>
</reference>
<comment type="caution">
    <text evidence="1">The sequence shown here is derived from an EMBL/GenBank/DDBJ whole genome shotgun (WGS) entry which is preliminary data.</text>
</comment>
<name>A0A9D3Z3D2_DREPO</name>
<evidence type="ECO:0000313" key="3">
    <source>
        <dbReference type="Proteomes" id="UP000828390"/>
    </source>
</evidence>
<dbReference type="Proteomes" id="UP000828390">
    <property type="component" value="Unassembled WGS sequence"/>
</dbReference>